<dbReference type="Proteomes" id="UP000078542">
    <property type="component" value="Unassembled WGS sequence"/>
</dbReference>
<dbReference type="EMBL" id="LKEX01014215">
    <property type="protein sequence ID" value="KYN50239.1"/>
    <property type="molecule type" value="Genomic_DNA"/>
</dbReference>
<dbReference type="PANTHER" id="PTHR46579">
    <property type="entry name" value="F5/8 TYPE C DOMAIN-CONTAINING PROTEIN-RELATED"/>
    <property type="match status" value="1"/>
</dbReference>
<sequence length="360" mass="41719">IILMLNTDGISLSRSSKITLYPLLLTICEVPSQLRSSFMILNGIWCDTEHPPMNMFLRVFVESLISIHNRDGVSWTHLDNWNIQITSVVLAPAMCADAPVRAQLQNIMSHTGLYSCNTCEQKMEKIPLTPDELILLDQRQIKRKSAFLFKEEPARLQTNKRMLKQARKAVKEKKEIKGVKGPSVLSLILYLDLSKCVFGEYMHLVCLGVVHRFMNLWFNVNGGEWYIGNHVNEINQLLINIRPPNIISRLPRGISESKLWKASEFRAFLLYYSLPILSKFLPNAYLQHWILFVLSIHLLLQKDIKLSDIKMTEIMLRMFVRDIGILYRPSDYVYNVHVLFKVIRIGNFVCRSPNFIEKNV</sequence>
<dbReference type="PANTHER" id="PTHR46579:SF1">
    <property type="entry name" value="F5_8 TYPE C DOMAIN-CONTAINING PROTEIN"/>
    <property type="match status" value="1"/>
</dbReference>
<evidence type="ECO:0000313" key="2">
    <source>
        <dbReference type="Proteomes" id="UP000078542"/>
    </source>
</evidence>
<dbReference type="STRING" id="456900.A0A151K287"/>
<feature type="non-terminal residue" evidence="1">
    <location>
        <position position="1"/>
    </location>
</feature>
<protein>
    <submittedName>
        <fullName evidence="1">Uncharacterized protein</fullName>
    </submittedName>
</protein>
<dbReference type="AlphaFoldDB" id="A0A151K287"/>
<name>A0A151K287_9HYME</name>
<reference evidence="1 2" key="1">
    <citation type="submission" date="2016-03" db="EMBL/GenBank/DDBJ databases">
        <title>Cyphomyrmex costatus WGS genome.</title>
        <authorList>
            <person name="Nygaard S."/>
            <person name="Hu H."/>
            <person name="Boomsma J."/>
            <person name="Zhang G."/>
        </authorList>
    </citation>
    <scope>NUCLEOTIDE SEQUENCE [LARGE SCALE GENOMIC DNA]</scope>
    <source>
        <strain evidence="1">MS0001</strain>
        <tissue evidence="1">Whole body</tissue>
    </source>
</reference>
<organism evidence="1 2">
    <name type="scientific">Cyphomyrmex costatus</name>
    <dbReference type="NCBI Taxonomy" id="456900"/>
    <lineage>
        <taxon>Eukaryota</taxon>
        <taxon>Metazoa</taxon>
        <taxon>Ecdysozoa</taxon>
        <taxon>Arthropoda</taxon>
        <taxon>Hexapoda</taxon>
        <taxon>Insecta</taxon>
        <taxon>Pterygota</taxon>
        <taxon>Neoptera</taxon>
        <taxon>Endopterygota</taxon>
        <taxon>Hymenoptera</taxon>
        <taxon>Apocrita</taxon>
        <taxon>Aculeata</taxon>
        <taxon>Formicoidea</taxon>
        <taxon>Formicidae</taxon>
        <taxon>Myrmicinae</taxon>
        <taxon>Cyphomyrmex</taxon>
    </lineage>
</organism>
<comment type="caution">
    <text evidence="1">The sequence shown here is derived from an EMBL/GenBank/DDBJ whole genome shotgun (WGS) entry which is preliminary data.</text>
</comment>
<gene>
    <name evidence="1" type="ORF">ALC62_05558</name>
</gene>
<proteinExistence type="predicted"/>
<keyword evidence="2" id="KW-1185">Reference proteome</keyword>
<accession>A0A151K287</accession>
<evidence type="ECO:0000313" key="1">
    <source>
        <dbReference type="EMBL" id="KYN50239.1"/>
    </source>
</evidence>